<organism evidence="2 3">
    <name type="scientific">Rhizobium dioscoreae</name>
    <dbReference type="NCBI Taxonomy" id="2653122"/>
    <lineage>
        <taxon>Bacteria</taxon>
        <taxon>Pseudomonadati</taxon>
        <taxon>Pseudomonadota</taxon>
        <taxon>Alphaproteobacteria</taxon>
        <taxon>Hyphomicrobiales</taxon>
        <taxon>Rhizobiaceae</taxon>
        <taxon>Rhizobium/Agrobacterium group</taxon>
        <taxon>Rhizobium</taxon>
    </lineage>
</organism>
<accession>A0ABQ0Z739</accession>
<dbReference type="EMBL" id="BLAJ01000004">
    <property type="protein sequence ID" value="GES51092.1"/>
    <property type="molecule type" value="Genomic_DNA"/>
</dbReference>
<feature type="region of interest" description="Disordered" evidence="1">
    <location>
        <begin position="1"/>
        <end position="65"/>
    </location>
</feature>
<sequence>MDDDEAKRRERAYRIWEEEGRPDGRDLDHWQRAEEQHQETEREAETSPVSKGKGKKAAYGRPIRE</sequence>
<dbReference type="Proteomes" id="UP000390335">
    <property type="component" value="Unassembled WGS sequence"/>
</dbReference>
<feature type="compositionally biased region" description="Basic and acidic residues" evidence="1">
    <location>
        <begin position="1"/>
        <end position="45"/>
    </location>
</feature>
<comment type="caution">
    <text evidence="2">The sequence shown here is derived from an EMBL/GenBank/DDBJ whole genome shotgun (WGS) entry which is preliminary data.</text>
</comment>
<dbReference type="InterPro" id="IPR021327">
    <property type="entry name" value="DUF2934"/>
</dbReference>
<evidence type="ECO:0000256" key="1">
    <source>
        <dbReference type="SAM" id="MobiDB-lite"/>
    </source>
</evidence>
<evidence type="ECO:0000313" key="2">
    <source>
        <dbReference type="EMBL" id="GES51092.1"/>
    </source>
</evidence>
<keyword evidence="3" id="KW-1185">Reference proteome</keyword>
<evidence type="ECO:0000313" key="3">
    <source>
        <dbReference type="Proteomes" id="UP000390335"/>
    </source>
</evidence>
<dbReference type="Pfam" id="PF11154">
    <property type="entry name" value="DUF2934"/>
    <property type="match status" value="1"/>
</dbReference>
<protein>
    <recommendedName>
        <fullName evidence="4">DUF2934 domain-containing protein</fullName>
    </recommendedName>
</protein>
<proteinExistence type="predicted"/>
<reference evidence="2 3" key="1">
    <citation type="journal article" date="2020" name="Genome Biol. Evol.">
        <title>Rhizobium dioscoreae sp. nov., a plant growth-promoting bacterium isolated from yam (Dioscorea species).</title>
        <authorList>
            <person name="Ouyabe M."/>
            <person name="Tanaka N."/>
            <person name="Shiwa Y."/>
            <person name="Fujita N."/>
            <person name="Kikuno H."/>
            <person name="Babil P."/>
            <person name="Shiwachi H."/>
        </authorList>
    </citation>
    <scope>NUCLEOTIDE SEQUENCE [LARGE SCALE GENOMIC DNA]</scope>
    <source>
        <strain evidence="2 3">S-93</strain>
    </source>
</reference>
<gene>
    <name evidence="2" type="ORF">RsS93_37060</name>
</gene>
<evidence type="ECO:0008006" key="4">
    <source>
        <dbReference type="Google" id="ProtNLM"/>
    </source>
</evidence>
<name>A0ABQ0Z739_9HYPH</name>
<dbReference type="RefSeq" id="WP_113353347.1">
    <property type="nucleotide sequence ID" value="NZ_BLAI01000001.1"/>
</dbReference>